<dbReference type="InterPro" id="IPR018490">
    <property type="entry name" value="cNMP-bd_dom_sf"/>
</dbReference>
<dbReference type="InterPro" id="IPR000595">
    <property type="entry name" value="cNMP-bd_dom"/>
</dbReference>
<keyword evidence="3" id="KW-0804">Transcription</keyword>
<comment type="caution">
    <text evidence="6">The sequence shown here is derived from an EMBL/GenBank/DDBJ whole genome shotgun (WGS) entry which is preliminary data.</text>
</comment>
<organism evidence="6 7">
    <name type="scientific">Microvirga makkahensis</name>
    <dbReference type="NCBI Taxonomy" id="1128670"/>
    <lineage>
        <taxon>Bacteria</taxon>
        <taxon>Pseudomonadati</taxon>
        <taxon>Pseudomonadota</taxon>
        <taxon>Alphaproteobacteria</taxon>
        <taxon>Hyphomicrobiales</taxon>
        <taxon>Methylobacteriaceae</taxon>
        <taxon>Microvirga</taxon>
    </lineage>
</organism>
<evidence type="ECO:0000256" key="2">
    <source>
        <dbReference type="ARBA" id="ARBA00023125"/>
    </source>
</evidence>
<dbReference type="Gene3D" id="2.60.120.10">
    <property type="entry name" value="Jelly Rolls"/>
    <property type="match status" value="1"/>
</dbReference>
<dbReference type="EMBL" id="WURB01000008">
    <property type="protein sequence ID" value="MXQ12401.1"/>
    <property type="molecule type" value="Genomic_DNA"/>
</dbReference>
<dbReference type="Pfam" id="PF00027">
    <property type="entry name" value="cNMP_binding"/>
    <property type="match status" value="1"/>
</dbReference>
<dbReference type="OrthoDB" id="7584044at2"/>
<sequence length="253" mass="28909">MANPWTMKMEQFTRFSHEERQMLDRLISERQRQYAPGEDILREGDHSPDCHVVLSGLASRYKLLPNGERQIMAFLVPGDLCDAEIFILKEMDHSVAAMSPARVALISGEQMKELLSGQGRIAQALWWGTLTDLAVLRERVVDHGRRDAYERIAHLLYEMLVRYRMVGMTTDETLEFPITQADLADATGLTPMHVSRMLGKLRDENLISLKNKTLTILDPERLKEIAGFNPNYLHLDRAHDQRDNVADRAGDLV</sequence>
<dbReference type="PROSITE" id="PS51063">
    <property type="entry name" value="HTH_CRP_2"/>
    <property type="match status" value="1"/>
</dbReference>
<dbReference type="Gene3D" id="1.10.10.10">
    <property type="entry name" value="Winged helix-like DNA-binding domain superfamily/Winged helix DNA-binding domain"/>
    <property type="match status" value="1"/>
</dbReference>
<dbReference type="PROSITE" id="PS50042">
    <property type="entry name" value="CNMP_BINDING_3"/>
    <property type="match status" value="1"/>
</dbReference>
<proteinExistence type="predicted"/>
<dbReference type="SMART" id="SM00419">
    <property type="entry name" value="HTH_CRP"/>
    <property type="match status" value="1"/>
</dbReference>
<keyword evidence="1" id="KW-0805">Transcription regulation</keyword>
<keyword evidence="7" id="KW-1185">Reference proteome</keyword>
<reference evidence="6 7" key="1">
    <citation type="submission" date="2019-12" db="EMBL/GenBank/DDBJ databases">
        <authorList>
            <person name="Yuan C.-G."/>
        </authorList>
    </citation>
    <scope>NUCLEOTIDE SEQUENCE [LARGE SCALE GENOMIC DNA]</scope>
    <source>
        <strain evidence="6 7">KCTC 23863</strain>
    </source>
</reference>
<dbReference type="Pfam" id="PF13545">
    <property type="entry name" value="HTH_Crp_2"/>
    <property type="match status" value="1"/>
</dbReference>
<dbReference type="InterPro" id="IPR036390">
    <property type="entry name" value="WH_DNA-bd_sf"/>
</dbReference>
<dbReference type="GO" id="GO:0003677">
    <property type="term" value="F:DNA binding"/>
    <property type="evidence" value="ECO:0007669"/>
    <property type="project" value="UniProtKB-KW"/>
</dbReference>
<dbReference type="GO" id="GO:0003700">
    <property type="term" value="F:DNA-binding transcription factor activity"/>
    <property type="evidence" value="ECO:0007669"/>
    <property type="project" value="TreeGrafter"/>
</dbReference>
<feature type="domain" description="HTH crp-type" evidence="5">
    <location>
        <begin position="146"/>
        <end position="220"/>
    </location>
</feature>
<evidence type="ECO:0000313" key="7">
    <source>
        <dbReference type="Proteomes" id="UP000436483"/>
    </source>
</evidence>
<feature type="domain" description="Cyclic nucleotide-binding" evidence="4">
    <location>
        <begin position="11"/>
        <end position="115"/>
    </location>
</feature>
<accession>A0A7X3MSF2</accession>
<reference evidence="6 7" key="2">
    <citation type="submission" date="2020-01" db="EMBL/GenBank/DDBJ databases">
        <title>Microvirga sp. nov., an arsenate reduction bacterium isolated from Tibet hotspring sediments.</title>
        <authorList>
            <person name="Xian W.-D."/>
            <person name="Li W.-J."/>
        </authorList>
    </citation>
    <scope>NUCLEOTIDE SEQUENCE [LARGE SCALE GENOMIC DNA]</scope>
    <source>
        <strain evidence="6 7">KCTC 23863</strain>
    </source>
</reference>
<dbReference type="InterPro" id="IPR036388">
    <property type="entry name" value="WH-like_DNA-bd_sf"/>
</dbReference>
<dbReference type="CDD" id="cd00038">
    <property type="entry name" value="CAP_ED"/>
    <property type="match status" value="1"/>
</dbReference>
<dbReference type="RefSeq" id="WP_160884980.1">
    <property type="nucleotide sequence ID" value="NZ_WURB01000008.1"/>
</dbReference>
<dbReference type="PANTHER" id="PTHR24567">
    <property type="entry name" value="CRP FAMILY TRANSCRIPTIONAL REGULATORY PROTEIN"/>
    <property type="match status" value="1"/>
</dbReference>
<dbReference type="InterPro" id="IPR050397">
    <property type="entry name" value="Env_Response_Regulators"/>
</dbReference>
<dbReference type="InterPro" id="IPR014710">
    <property type="entry name" value="RmlC-like_jellyroll"/>
</dbReference>
<dbReference type="Proteomes" id="UP000436483">
    <property type="component" value="Unassembled WGS sequence"/>
</dbReference>
<evidence type="ECO:0000259" key="5">
    <source>
        <dbReference type="PROSITE" id="PS51063"/>
    </source>
</evidence>
<keyword evidence="2" id="KW-0238">DNA-binding</keyword>
<dbReference type="SUPFAM" id="SSF51206">
    <property type="entry name" value="cAMP-binding domain-like"/>
    <property type="match status" value="1"/>
</dbReference>
<evidence type="ECO:0000313" key="6">
    <source>
        <dbReference type="EMBL" id="MXQ12401.1"/>
    </source>
</evidence>
<dbReference type="InterPro" id="IPR012318">
    <property type="entry name" value="HTH_CRP"/>
</dbReference>
<protein>
    <submittedName>
        <fullName evidence="6">Helix-turn-helix domain-containing protein</fullName>
    </submittedName>
</protein>
<name>A0A7X3MSF2_9HYPH</name>
<evidence type="ECO:0000256" key="3">
    <source>
        <dbReference type="ARBA" id="ARBA00023163"/>
    </source>
</evidence>
<dbReference type="SUPFAM" id="SSF46785">
    <property type="entry name" value="Winged helix' DNA-binding domain"/>
    <property type="match status" value="1"/>
</dbReference>
<dbReference type="GO" id="GO:0005829">
    <property type="term" value="C:cytosol"/>
    <property type="evidence" value="ECO:0007669"/>
    <property type="project" value="TreeGrafter"/>
</dbReference>
<dbReference type="PANTHER" id="PTHR24567:SF68">
    <property type="entry name" value="DNA-BINDING TRANSCRIPTIONAL DUAL REGULATOR CRP"/>
    <property type="match status" value="1"/>
</dbReference>
<dbReference type="AlphaFoldDB" id="A0A7X3MSF2"/>
<evidence type="ECO:0000259" key="4">
    <source>
        <dbReference type="PROSITE" id="PS50042"/>
    </source>
</evidence>
<evidence type="ECO:0000256" key="1">
    <source>
        <dbReference type="ARBA" id="ARBA00023015"/>
    </source>
</evidence>
<gene>
    <name evidence="6" type="ORF">GR328_13200</name>
</gene>